<dbReference type="Proteomes" id="UP000790787">
    <property type="component" value="Chromosome 4"/>
</dbReference>
<organism evidence="1 2">
    <name type="scientific">Nicotiana tabacum</name>
    <name type="common">Common tobacco</name>
    <dbReference type="NCBI Taxonomy" id="4097"/>
    <lineage>
        <taxon>Eukaryota</taxon>
        <taxon>Viridiplantae</taxon>
        <taxon>Streptophyta</taxon>
        <taxon>Embryophyta</taxon>
        <taxon>Tracheophyta</taxon>
        <taxon>Spermatophyta</taxon>
        <taxon>Magnoliopsida</taxon>
        <taxon>eudicotyledons</taxon>
        <taxon>Gunneridae</taxon>
        <taxon>Pentapetalae</taxon>
        <taxon>asterids</taxon>
        <taxon>lamiids</taxon>
        <taxon>Solanales</taxon>
        <taxon>Solanaceae</taxon>
        <taxon>Nicotianoideae</taxon>
        <taxon>Nicotianeae</taxon>
        <taxon>Nicotiana</taxon>
    </lineage>
</organism>
<evidence type="ECO:0000313" key="2">
    <source>
        <dbReference type="RefSeq" id="XP_075106935.1"/>
    </source>
</evidence>
<reference evidence="2" key="2">
    <citation type="submission" date="2025-08" db="UniProtKB">
        <authorList>
            <consortium name="RefSeq"/>
        </authorList>
    </citation>
    <scope>IDENTIFICATION</scope>
    <source>
        <tissue evidence="2">Leaf</tissue>
    </source>
</reference>
<evidence type="ECO:0000313" key="1">
    <source>
        <dbReference type="Proteomes" id="UP000790787"/>
    </source>
</evidence>
<proteinExistence type="predicted"/>
<name>A0AC58UBU5_TOBAC</name>
<reference evidence="1" key="1">
    <citation type="journal article" date="2014" name="Nat. Commun.">
        <title>The tobacco genome sequence and its comparison with those of tomato and potato.</title>
        <authorList>
            <person name="Sierro N."/>
            <person name="Battey J.N."/>
            <person name="Ouadi S."/>
            <person name="Bakaher N."/>
            <person name="Bovet L."/>
            <person name="Willig A."/>
            <person name="Goepfert S."/>
            <person name="Peitsch M.C."/>
            <person name="Ivanov N.V."/>
        </authorList>
    </citation>
    <scope>NUCLEOTIDE SEQUENCE [LARGE SCALE GENOMIC DNA]</scope>
</reference>
<accession>A0AC58UBU5</accession>
<keyword evidence="1" id="KW-1185">Reference proteome</keyword>
<dbReference type="RefSeq" id="XP_075106935.1">
    <property type="nucleotide sequence ID" value="XM_075250834.1"/>
</dbReference>
<gene>
    <name evidence="2" type="primary">LOC142179934</name>
</gene>
<sequence>MGGSRSFRPDTRTRGNRLHIEKHHLLVRLPKEISCDNGPQFTGKKTTEFLHKWYIKRILSTPYHLVGNGQAESSNKSILNIMKKKLKDAKGLWPEILPEILWAYRTTPKTSTVETPYSLVYETEAVTPIDIGEPSLRYSHESGTSNDESRRHELDEIDK</sequence>
<protein>
    <submittedName>
        <fullName evidence="2">Uncharacterized protein LOC142179934</fullName>
    </submittedName>
</protein>